<evidence type="ECO:0000256" key="5">
    <source>
        <dbReference type="ARBA" id="ARBA00022932"/>
    </source>
</evidence>
<reference evidence="10 11" key="2">
    <citation type="journal article" date="2012" name="Stand. Genomic Sci.">
        <title>Complete genome sequence of the moderately thermophilic mineral-sulfide-oxidizing firmicute Sulfobacillus acidophilus type strain (NAL(T)).</title>
        <authorList>
            <person name="Anderson I."/>
            <person name="Chertkov O."/>
            <person name="Chen A."/>
            <person name="Saunders E."/>
            <person name="Lapidus A."/>
            <person name="Nolan M."/>
            <person name="Lucas S."/>
            <person name="Hammon N."/>
            <person name="Deshpande S."/>
            <person name="Cheng J.F."/>
            <person name="Han C."/>
            <person name="Tapia R."/>
            <person name="Goodwin L.A."/>
            <person name="Pitluck S."/>
            <person name="Liolios K."/>
            <person name="Pagani I."/>
            <person name="Ivanova N."/>
            <person name="Mikhailova N."/>
            <person name="Pati A."/>
            <person name="Palaniappan K."/>
            <person name="Land M."/>
            <person name="Pan C."/>
            <person name="Rohde M."/>
            <person name="Pukall R."/>
            <person name="Goker M."/>
            <person name="Detter J.C."/>
            <person name="Woyke T."/>
            <person name="Bristow J."/>
            <person name="Eisen J.A."/>
            <person name="Markowitz V."/>
            <person name="Hugenholtz P."/>
            <person name="Kyrpides N.C."/>
            <person name="Klenk H.P."/>
            <person name="Mavromatis K."/>
        </authorList>
    </citation>
    <scope>NUCLEOTIDE SEQUENCE [LARGE SCALE GENOMIC DNA]</scope>
    <source>
        <strain evidence="11">ATCC 700253 / DSM 10332 / NAL</strain>
    </source>
</reference>
<dbReference type="Gene3D" id="1.10.150.870">
    <property type="match status" value="1"/>
</dbReference>
<keyword evidence="3 10" id="KW-0548">Nucleotidyltransferase</keyword>
<dbReference type="InterPro" id="IPR041931">
    <property type="entry name" value="DNA_pol3_alpha_thumb_dom"/>
</dbReference>
<feature type="domain" description="DNA polymerase III alpha subunit finger" evidence="9">
    <location>
        <begin position="498"/>
        <end position="651"/>
    </location>
</feature>
<feature type="domain" description="Bacterial DNA polymerase III alpha subunit NTPase" evidence="7">
    <location>
        <begin position="238"/>
        <end position="492"/>
    </location>
</feature>
<evidence type="ECO:0000256" key="4">
    <source>
        <dbReference type="ARBA" id="ARBA00022705"/>
    </source>
</evidence>
<gene>
    <name evidence="10" type="ordered locus">Sulac_1486</name>
</gene>
<dbReference type="Gene3D" id="1.10.10.1600">
    <property type="entry name" value="Bacterial DNA polymerase III alpha subunit, thumb domain"/>
    <property type="match status" value="1"/>
</dbReference>
<evidence type="ECO:0000259" key="8">
    <source>
        <dbReference type="Pfam" id="PF14579"/>
    </source>
</evidence>
<dbReference type="AlphaFoldDB" id="G8TXM7"/>
<feature type="domain" description="DNA polymerase helix-hairpin-helix motif" evidence="8">
    <location>
        <begin position="724"/>
        <end position="806"/>
    </location>
</feature>
<comment type="catalytic activity">
    <reaction evidence="6">
        <text>DNA(n) + a 2'-deoxyribonucleoside 5'-triphosphate = DNA(n+1) + diphosphate</text>
        <dbReference type="Rhea" id="RHEA:22508"/>
        <dbReference type="Rhea" id="RHEA-COMP:17339"/>
        <dbReference type="Rhea" id="RHEA-COMP:17340"/>
        <dbReference type="ChEBI" id="CHEBI:33019"/>
        <dbReference type="ChEBI" id="CHEBI:61560"/>
        <dbReference type="ChEBI" id="CHEBI:173112"/>
        <dbReference type="EC" id="2.7.7.7"/>
    </reaction>
</comment>
<keyword evidence="5" id="KW-0239">DNA-directed DNA polymerase</keyword>
<dbReference type="Pfam" id="PF17657">
    <property type="entry name" value="DNA_pol3_finger"/>
    <property type="match status" value="1"/>
</dbReference>
<dbReference type="KEGG" id="sap:Sulac_1486"/>
<organism evidence="10 11">
    <name type="scientific">Sulfobacillus acidophilus (strain ATCC 700253 / DSM 10332 / NAL)</name>
    <dbReference type="NCBI Taxonomy" id="679936"/>
    <lineage>
        <taxon>Bacteria</taxon>
        <taxon>Bacillati</taxon>
        <taxon>Bacillota</taxon>
        <taxon>Clostridia</taxon>
        <taxon>Eubacteriales</taxon>
        <taxon>Clostridiales Family XVII. Incertae Sedis</taxon>
        <taxon>Sulfobacillus</taxon>
    </lineage>
</organism>
<dbReference type="HOGENOM" id="CLU_317332_0_0_9"/>
<keyword evidence="11" id="KW-1185">Reference proteome</keyword>
<dbReference type="InterPro" id="IPR011708">
    <property type="entry name" value="DNA_pol3_alpha_NTPase_dom"/>
</dbReference>
<dbReference type="STRING" id="679936.Sulac_1486"/>
<dbReference type="InterPro" id="IPR040982">
    <property type="entry name" value="DNA_pol3_finger"/>
</dbReference>
<dbReference type="Gene3D" id="3.20.20.140">
    <property type="entry name" value="Metal-dependent hydrolases"/>
    <property type="match status" value="1"/>
</dbReference>
<evidence type="ECO:0000256" key="6">
    <source>
        <dbReference type="ARBA" id="ARBA00049244"/>
    </source>
</evidence>
<dbReference type="GO" id="GO:0008408">
    <property type="term" value="F:3'-5' exonuclease activity"/>
    <property type="evidence" value="ECO:0007669"/>
    <property type="project" value="InterPro"/>
</dbReference>
<dbReference type="EMBL" id="CP003179">
    <property type="protein sequence ID" value="AEW04983.1"/>
    <property type="molecule type" value="Genomic_DNA"/>
</dbReference>
<dbReference type="NCBIfam" id="TIGR00594">
    <property type="entry name" value="polc"/>
    <property type="match status" value="1"/>
</dbReference>
<evidence type="ECO:0000313" key="11">
    <source>
        <dbReference type="Proteomes" id="UP000005439"/>
    </source>
</evidence>
<dbReference type="EC" id="2.7.7.7" evidence="1"/>
<name>G8TXM7_SULAD</name>
<dbReference type="Proteomes" id="UP000005439">
    <property type="component" value="Chromosome"/>
</dbReference>
<dbReference type="InterPro" id="IPR004805">
    <property type="entry name" value="DnaE2/DnaE/PolC"/>
</dbReference>
<sequence length="918" mass="103104">MNPWPRVPLIILSGYSLLKSMIDLDRLAGELADRGFRQAVLADDHSWAGAEKFDDRLRRQGVSPWLGITRRIWVADGQREVRLVAKTREAWHWLIQADDVMQALPEGVWVIVAASQDNWWLTGAEELGRWAGERVVVELWPGQPFPAVLSRRGWHWIPGQAIRFHDPADREAYHVLCQLGGETPHPLAVAVPASPETWAAAYRESDWPDLWQPDPPSSVLARDGWKLPHSGEPDEFQALTRRARQGLQSRLGHTQAPVPWQRLEYELSVIRQLGFAGYFLMVADVVEFARQAKIRVGPGRGSVAGSLVAYALGITDINPLRYHLYFERFLNPARRTLPDIDLDFDFEKRPHVIQYLRERWGSQRVAQIGTFGSLGARAVLRDVARVTGVPSEAVDRLLDRVHLTPQSVLAEHRQELAEAARDLGLATDWLLIADRLEGLPRHRSTHAAGVVITPGPVRDWVPCLKDAEGQWITEWEGDSVERLGLVKLDVLGLRTLTVVDRIHQAHPEVPDWTTVPGDDGPTYTLLGRGDTDGVFQLDGRGVKELLRQMKPVSLEEIMMVVALYRPGPMEAISEFLRRRANPELTREGDPVSELCRDTYGIMIYQEQLMAVVQALAGYSLAEADLFRRAISKKDHALLALERTGFLARLGEQGFERSQAENIWRRIEAFKDYGFNKSHAASYGLLSYYVAYLKAHYPLAFWAAELSTVSGERLDRELRQVISQGIRVRPPHVNASEVGFKVVGEELQAGLGMLRGVGTEVSRRIVEERNARGPFQSPTDWTKRMGRLLSPKTLEELTRQGALRGLTAREESPSVTQLSWFDAPSPAAAKKPDTAVRWLEASGPLYVKCEEGVDWTSIAEEIYRVAREFPGAVPVVVAGDRRGQRLPVTLNAHFRAIQAIKSVAGVLSAGRQVEWMTYE</sequence>
<dbReference type="PANTHER" id="PTHR32294">
    <property type="entry name" value="DNA POLYMERASE III SUBUNIT ALPHA"/>
    <property type="match status" value="1"/>
</dbReference>
<evidence type="ECO:0000256" key="2">
    <source>
        <dbReference type="ARBA" id="ARBA00022679"/>
    </source>
</evidence>
<dbReference type="PATRIC" id="fig|679936.5.peg.1551"/>
<dbReference type="GO" id="GO:0003887">
    <property type="term" value="F:DNA-directed DNA polymerase activity"/>
    <property type="evidence" value="ECO:0007669"/>
    <property type="project" value="UniProtKB-KW"/>
</dbReference>
<evidence type="ECO:0000313" key="10">
    <source>
        <dbReference type="EMBL" id="AEW04983.1"/>
    </source>
</evidence>
<dbReference type="InterPro" id="IPR029460">
    <property type="entry name" value="DNAPol_HHH"/>
</dbReference>
<protein>
    <recommendedName>
        <fullName evidence="1">DNA-directed DNA polymerase</fullName>
        <ecNumber evidence="1">2.7.7.7</ecNumber>
    </recommendedName>
</protein>
<evidence type="ECO:0000256" key="3">
    <source>
        <dbReference type="ARBA" id="ARBA00022695"/>
    </source>
</evidence>
<evidence type="ECO:0000256" key="1">
    <source>
        <dbReference type="ARBA" id="ARBA00012417"/>
    </source>
</evidence>
<evidence type="ECO:0000259" key="7">
    <source>
        <dbReference type="Pfam" id="PF07733"/>
    </source>
</evidence>
<accession>G8TXM7</accession>
<reference evidence="11" key="1">
    <citation type="submission" date="2011-12" db="EMBL/GenBank/DDBJ databases">
        <title>The complete genome of chromosome of Sulfobacillus acidophilus DSM 10332.</title>
        <authorList>
            <person name="Lucas S."/>
            <person name="Han J."/>
            <person name="Lapidus A."/>
            <person name="Bruce D."/>
            <person name="Goodwin L."/>
            <person name="Pitluck S."/>
            <person name="Peters L."/>
            <person name="Kyrpides N."/>
            <person name="Mavromatis K."/>
            <person name="Ivanova N."/>
            <person name="Mikhailova N."/>
            <person name="Chertkov O."/>
            <person name="Saunders E."/>
            <person name="Detter J.C."/>
            <person name="Tapia R."/>
            <person name="Han C."/>
            <person name="Land M."/>
            <person name="Hauser L."/>
            <person name="Markowitz V."/>
            <person name="Cheng J.-F."/>
            <person name="Hugenholtz P."/>
            <person name="Woyke T."/>
            <person name="Wu D."/>
            <person name="Pukall R."/>
            <person name="Gehrich-Schroeter G."/>
            <person name="Schneider S."/>
            <person name="Klenk H.-P."/>
            <person name="Eisen J.A."/>
        </authorList>
    </citation>
    <scope>NUCLEOTIDE SEQUENCE [LARGE SCALE GENOMIC DNA]</scope>
    <source>
        <strain evidence="11">ATCC 700253 / DSM 10332 / NAL</strain>
    </source>
</reference>
<dbReference type="GO" id="GO:0006260">
    <property type="term" value="P:DNA replication"/>
    <property type="evidence" value="ECO:0007669"/>
    <property type="project" value="UniProtKB-KW"/>
</dbReference>
<keyword evidence="2 10" id="KW-0808">Transferase</keyword>
<dbReference type="Pfam" id="PF07733">
    <property type="entry name" value="DNA_pol3_alpha"/>
    <property type="match status" value="1"/>
</dbReference>
<proteinExistence type="predicted"/>
<keyword evidence="4" id="KW-0235">DNA replication</keyword>
<evidence type="ECO:0000259" key="9">
    <source>
        <dbReference type="Pfam" id="PF17657"/>
    </source>
</evidence>
<dbReference type="Pfam" id="PF14579">
    <property type="entry name" value="HHH_6"/>
    <property type="match status" value="1"/>
</dbReference>